<dbReference type="KEGG" id="ccro:CMC5_012500"/>
<dbReference type="Proteomes" id="UP000067626">
    <property type="component" value="Chromosome"/>
</dbReference>
<keyword evidence="4" id="KW-1185">Reference proteome</keyword>
<accession>A0A0K1E8E0</accession>
<dbReference type="AlphaFoldDB" id="A0A0K1E8E0"/>
<dbReference type="PATRIC" id="fig|52.7.peg.1332"/>
<dbReference type="Gene3D" id="3.90.25.10">
    <property type="entry name" value="UDP-galactose 4-epimerase, domain 1"/>
    <property type="match status" value="1"/>
</dbReference>
<organism evidence="3 4">
    <name type="scientific">Chondromyces crocatus</name>
    <dbReference type="NCBI Taxonomy" id="52"/>
    <lineage>
        <taxon>Bacteria</taxon>
        <taxon>Pseudomonadati</taxon>
        <taxon>Myxococcota</taxon>
        <taxon>Polyangia</taxon>
        <taxon>Polyangiales</taxon>
        <taxon>Polyangiaceae</taxon>
        <taxon>Chondromyces</taxon>
    </lineage>
</organism>
<dbReference type="PRINTS" id="PR01713">
    <property type="entry name" value="NUCEPIMERASE"/>
</dbReference>
<dbReference type="STRING" id="52.CMC5_012500"/>
<proteinExistence type="inferred from homology"/>
<dbReference type="PANTHER" id="PTHR43000">
    <property type="entry name" value="DTDP-D-GLUCOSE 4,6-DEHYDRATASE-RELATED"/>
    <property type="match status" value="1"/>
</dbReference>
<feature type="domain" description="NAD-dependent epimerase/dehydratase" evidence="2">
    <location>
        <begin position="4"/>
        <end position="241"/>
    </location>
</feature>
<dbReference type="SUPFAM" id="SSF51735">
    <property type="entry name" value="NAD(P)-binding Rossmann-fold domains"/>
    <property type="match status" value="1"/>
</dbReference>
<protein>
    <submittedName>
        <fullName evidence="3">UDP-glucose 4-epimerase</fullName>
    </submittedName>
</protein>
<dbReference type="Pfam" id="PF01370">
    <property type="entry name" value="Epimerase"/>
    <property type="match status" value="1"/>
</dbReference>
<name>A0A0K1E8E0_CHOCO</name>
<evidence type="ECO:0000259" key="2">
    <source>
        <dbReference type="Pfam" id="PF01370"/>
    </source>
</evidence>
<evidence type="ECO:0000313" key="3">
    <source>
        <dbReference type="EMBL" id="AKT37120.1"/>
    </source>
</evidence>
<dbReference type="Gene3D" id="3.40.50.720">
    <property type="entry name" value="NAD(P)-binding Rossmann-like Domain"/>
    <property type="match status" value="1"/>
</dbReference>
<dbReference type="RefSeq" id="WP_082362277.1">
    <property type="nucleotide sequence ID" value="NZ_CP012159.1"/>
</dbReference>
<gene>
    <name evidence="3" type="primary">galE</name>
    <name evidence="3" type="ORF">CMC5_012500</name>
</gene>
<reference evidence="3 4" key="1">
    <citation type="submission" date="2015-07" db="EMBL/GenBank/DDBJ databases">
        <title>Genome analysis of myxobacterium Chondromyces crocatus Cm c5 reveals a high potential for natural compound synthesis and the genetic basis for the loss of fruiting body formation.</title>
        <authorList>
            <person name="Zaburannyi N."/>
            <person name="Bunk B."/>
            <person name="Maier J."/>
            <person name="Overmann J."/>
            <person name="Mueller R."/>
        </authorList>
    </citation>
    <scope>NUCLEOTIDE SEQUENCE [LARGE SCALE GENOMIC DNA]</scope>
    <source>
        <strain evidence="3 4">Cm c5</strain>
    </source>
</reference>
<dbReference type="InterPro" id="IPR001509">
    <property type="entry name" value="Epimerase_deHydtase"/>
</dbReference>
<evidence type="ECO:0000256" key="1">
    <source>
        <dbReference type="ARBA" id="ARBA00007637"/>
    </source>
</evidence>
<dbReference type="EMBL" id="CP012159">
    <property type="protein sequence ID" value="AKT37120.1"/>
    <property type="molecule type" value="Genomic_DNA"/>
</dbReference>
<sequence length="315" mass="34521">MRCLVTGAAGFVGSHLSERLVALGHDVVGVDRFSAYYPLSHKEANLARLRDEPRFRLEAVDLCEADLVRLLDGCEVVFHVAAQAGVRSSWEGFDVYLRDNVLATQRLLEAARRPGSTVRKVVYASSSSVYGDAPELPFRESSPTVPCSPYGVTKLSAEQLCELYRRSFGLATASLRYFTVYGPRQRPDMGFFRFIEATLSRRSIPLFGDGEQTRDFTFVADIVEATRRAGEGGAVGIYNVGGGSRVTLNQVLSLLGEIAGEVRVERRPSQAGEMAHTWADISAAARDLGYAPAVTLREGLEAQVAWHRSRRSDAA</sequence>
<comment type="similarity">
    <text evidence="1">Belongs to the NAD(P)-dependent epimerase/dehydratase family.</text>
</comment>
<dbReference type="InterPro" id="IPR036291">
    <property type="entry name" value="NAD(P)-bd_dom_sf"/>
</dbReference>
<evidence type="ECO:0000313" key="4">
    <source>
        <dbReference type="Proteomes" id="UP000067626"/>
    </source>
</evidence>
<dbReference type="OrthoDB" id="9802815at2"/>